<keyword evidence="2" id="KW-1185">Reference proteome</keyword>
<reference evidence="1" key="1">
    <citation type="submission" date="2023-03" db="EMBL/GenBank/DDBJ databases">
        <title>Massive genome expansion in bonnet fungi (Mycena s.s.) driven by repeated elements and novel gene families across ecological guilds.</title>
        <authorList>
            <consortium name="Lawrence Berkeley National Laboratory"/>
            <person name="Harder C.B."/>
            <person name="Miyauchi S."/>
            <person name="Viragh M."/>
            <person name="Kuo A."/>
            <person name="Thoen E."/>
            <person name="Andreopoulos B."/>
            <person name="Lu D."/>
            <person name="Skrede I."/>
            <person name="Drula E."/>
            <person name="Henrissat B."/>
            <person name="Morin E."/>
            <person name="Kohler A."/>
            <person name="Barry K."/>
            <person name="LaButti K."/>
            <person name="Morin E."/>
            <person name="Salamov A."/>
            <person name="Lipzen A."/>
            <person name="Mereny Z."/>
            <person name="Hegedus B."/>
            <person name="Baldrian P."/>
            <person name="Stursova M."/>
            <person name="Weitz H."/>
            <person name="Taylor A."/>
            <person name="Grigoriev I.V."/>
            <person name="Nagy L.G."/>
            <person name="Martin F."/>
            <person name="Kauserud H."/>
        </authorList>
    </citation>
    <scope>NUCLEOTIDE SEQUENCE</scope>
    <source>
        <strain evidence="1">CBHHK067</strain>
    </source>
</reference>
<protein>
    <submittedName>
        <fullName evidence="1">Uncharacterized protein</fullName>
    </submittedName>
</protein>
<dbReference type="AlphaFoldDB" id="A0AAD7DC51"/>
<name>A0AAD7DC51_MYCRO</name>
<dbReference type="Proteomes" id="UP001221757">
    <property type="component" value="Unassembled WGS sequence"/>
</dbReference>
<evidence type="ECO:0000313" key="2">
    <source>
        <dbReference type="Proteomes" id="UP001221757"/>
    </source>
</evidence>
<accession>A0AAD7DC51</accession>
<evidence type="ECO:0000313" key="1">
    <source>
        <dbReference type="EMBL" id="KAJ7688021.1"/>
    </source>
</evidence>
<comment type="caution">
    <text evidence="1">The sequence shown here is derived from an EMBL/GenBank/DDBJ whole genome shotgun (WGS) entry which is preliminary data.</text>
</comment>
<organism evidence="1 2">
    <name type="scientific">Mycena rosella</name>
    <name type="common">Pink bonnet</name>
    <name type="synonym">Agaricus rosellus</name>
    <dbReference type="NCBI Taxonomy" id="1033263"/>
    <lineage>
        <taxon>Eukaryota</taxon>
        <taxon>Fungi</taxon>
        <taxon>Dikarya</taxon>
        <taxon>Basidiomycota</taxon>
        <taxon>Agaricomycotina</taxon>
        <taxon>Agaricomycetes</taxon>
        <taxon>Agaricomycetidae</taxon>
        <taxon>Agaricales</taxon>
        <taxon>Marasmiineae</taxon>
        <taxon>Mycenaceae</taxon>
        <taxon>Mycena</taxon>
    </lineage>
</organism>
<sequence length="386" mass="42874">MADLPRPRTYDDVVDPAAHCSSELSMLIHVVYPHVITLAALRSISNTKTFLWQEPGPFEPQFCSMIDTWLRPFWRLAGEWRFSTRRGLPNPTLCGRLTHGSLMAIMVRDVGPGELVFRAALRVSLPLPAPAELAAKPAFESLIHILTVAQFKRAVIDIVRAIEKSNDATLCFPALTPDRMLFQYHNLSSTSPLGFVLDLDPLDAPESLTACAGARPAALAMRFAAYDLISGASVPPPPALLPRHALEALFNALVWFYVSHQFSDSSNGAGTLCPRPRTEYAGTWLDPAARALPSDRTSYTYQTFLQSRRAFLWDGAGGFLDAKPKSRTDDMCEVRDAWLEPLWTMISEALFFARWREGERGFDWDTLGGQFTVERFMAILVPGSAA</sequence>
<gene>
    <name evidence="1" type="ORF">B0H17DRAFT_1203219</name>
</gene>
<proteinExistence type="predicted"/>
<dbReference type="EMBL" id="JARKIE010000082">
    <property type="protein sequence ID" value="KAJ7688021.1"/>
    <property type="molecule type" value="Genomic_DNA"/>
</dbReference>